<dbReference type="SMART" id="SM01360">
    <property type="entry name" value="A2M"/>
    <property type="match status" value="1"/>
</dbReference>
<organism evidence="6 7">
    <name type="scientific">Aquimarina aggregata</name>
    <dbReference type="NCBI Taxonomy" id="1642818"/>
    <lineage>
        <taxon>Bacteria</taxon>
        <taxon>Pseudomonadati</taxon>
        <taxon>Bacteroidota</taxon>
        <taxon>Flavobacteriia</taxon>
        <taxon>Flavobacteriales</taxon>
        <taxon>Flavobacteriaceae</taxon>
        <taxon>Aquimarina</taxon>
    </lineage>
</organism>
<keyword evidence="3 4" id="KW-0472">Membrane</keyword>
<evidence type="ECO:0000313" key="6">
    <source>
        <dbReference type="EMBL" id="KZS42531.1"/>
    </source>
</evidence>
<feature type="domain" description="Alpha-2-macroglobulin" evidence="5">
    <location>
        <begin position="853"/>
        <end position="943"/>
    </location>
</feature>
<comment type="caution">
    <text evidence="6">The sequence shown here is derived from an EMBL/GenBank/DDBJ whole genome shotgun (WGS) entry which is preliminary data.</text>
</comment>
<feature type="transmembrane region" description="Helical" evidence="4">
    <location>
        <begin position="20"/>
        <end position="38"/>
    </location>
</feature>
<proteinExistence type="inferred from homology"/>
<keyword evidence="4" id="KW-1133">Transmembrane helix</keyword>
<dbReference type="InterPro" id="IPR023997">
    <property type="entry name" value="TonB-dep_OMP_SusC/RagA_CS"/>
</dbReference>
<dbReference type="Pfam" id="PF07678">
    <property type="entry name" value="TED_complement"/>
    <property type="match status" value="1"/>
</dbReference>
<comment type="subcellular location">
    <subcellularLocation>
        <location evidence="3">Cell outer membrane</location>
        <topology evidence="3">Multi-pass membrane protein</topology>
    </subcellularLocation>
</comment>
<sequence>MVYKLKSKYKHMRTITNNKYIVLVILILSVTSVSFTIYDQEQKLIEDIYTHTDRSFYFPGETIWFKSYVVDTDHNITTLSDVMYAELISPKGTVVEQLKIRINQGYAYGNFDTKEEWAGGVYTLKMYTHWMRNYGEEIFFTKKLTIQKVVQPNVLFTLKFEKEGYGKGAEVVADFKVKDLKNKPLSNKELRYEVAVKGEKIISDKFSTDAKGVARPRFMLPMDLSTADVVFTVLMPYNGTTESISRSVPVILDTIDLQFFPESGNIIAGATNQVAFKALNEFGKPVDLSGEIIDSNNEIITQFKSYHDGMGGFSLLAQSNVKYYARITSPFTSKKKLPLPLIKEKGVTFSATTDSTSTILRLFSNIDEELQLEVSNGSKKLLNQSIAKGEKVVKIFTKDMPIGITRFTIKNQNKIPIAERLVFLNKDRQLNIEISTDKENYETREKVTVHLKTMDKKGKPIPSNISLAVADNKLLSFADDKQDNILSYLLMSSELKGKIYKPIFYFDKTEPKATKALDYVMQTHGWRNYLTEAVITKNNVRFLPEQEDIHRGVVLNKSGKPVKAHLLLFDESGNKVLVFDTNDKGQYLCKLGKSRSYTLIAYTDTKESLRIVETASKRGYYASRHQTNNGKDTRRVKAFVGNTLPIKKPIKKKATASVTLDESSAALEEIVIVGYGIDRKKSLGGCISYIKSNDITENSNVIELLQGNVAGVSIVNADGIYGSAHKIHIRGNATISGNNQPLFVIDGVVVSSESMMNMDTANIESITVLKDAAATSLYGSPGTNGVVIVSSKNKKHISNSWKKKLNNSRRYSNYSFHSIYNNNSITYYTPSQFYVPIYDSELVPQKRTDFRKTIYWNPVVQTDSNGEASLSFYNSDAITSFKITAEGIGYNGLVGRKEKDYSTKKLLSIDVKTPNYMALNDTVILPFTIKNESRDTITTTLGIIVPEGIEHIASVDNQIKIYPGTALVHEVKVRPFKTMKLGTIRASVSTEQGYSDIVHKDISVISPYFPTETSISGSKNESFTFDVNHVVPGSVTANFKIYTDIVGDVMNGVESLIREPHGCFEQTSSSTYPNILVLKYLQETGKTNPAISKKAMHYIQEGYKRLISFETKEGGFEWFGHTPPHESLTAYGVLEFTEMKEIYPEVDQKMINRTVDWLLSRRDSKGGFKKSKKGYDSFASSPKEVADAYIVYAISEAVPTAAITKEYDATYAKALQTNDTYRMALLALSSFNLGKTDNSALLLSALQENIATHGFDNLPVENTITRSYANSKNIETVAFTLLALMRDYKKNELLITKGIEYLVSKRKNGRFGATQSTSIALKTLIEYTKRQKSEIINKDQTLKLTINGKELVKKLEINEKGQVVIQNLNSYIKEGEQQIEVYFSNPKQTFPYEMIVKWESTLPDTSNLCKMQLESIIKDQKYAVGDNVRMIVQVSNTSSIGVGLPMAIIGIPSGTTTQPWQLKELLEKKEVAYYEIFENYLVLYWREFAAKETKAIALDLKADIAGAYTAPASTTYLYYEDEYKHWIPGNTLEIGR</sequence>
<dbReference type="GO" id="GO:0009279">
    <property type="term" value="C:cell outer membrane"/>
    <property type="evidence" value="ECO:0007669"/>
    <property type="project" value="UniProtKB-SubCell"/>
</dbReference>
<dbReference type="InterPro" id="IPR001599">
    <property type="entry name" value="Macroglobln_a2"/>
</dbReference>
<keyword evidence="1" id="KW-0732">Signal</keyword>
<keyword evidence="7" id="KW-1185">Reference proteome</keyword>
<dbReference type="InterPro" id="IPR036595">
    <property type="entry name" value="A-macroglobulin_rcpt-bd_sf"/>
</dbReference>
<dbReference type="SUPFAM" id="SSF56935">
    <property type="entry name" value="Porins"/>
    <property type="match status" value="1"/>
</dbReference>
<dbReference type="GO" id="GO:0005615">
    <property type="term" value="C:extracellular space"/>
    <property type="evidence" value="ECO:0007669"/>
    <property type="project" value="InterPro"/>
</dbReference>
<dbReference type="PANTHER" id="PTHR11412">
    <property type="entry name" value="MACROGLOBULIN / COMPLEMENT"/>
    <property type="match status" value="1"/>
</dbReference>
<evidence type="ECO:0000256" key="2">
    <source>
        <dbReference type="ARBA" id="ARBA00022966"/>
    </source>
</evidence>
<keyword evidence="3" id="KW-0998">Cell outer membrane</keyword>
<dbReference type="Pfam" id="PF07715">
    <property type="entry name" value="Plug"/>
    <property type="match status" value="1"/>
</dbReference>
<gene>
    <name evidence="6" type="ORF">AWE51_03560</name>
</gene>
<dbReference type="SMART" id="SM01419">
    <property type="entry name" value="Thiol-ester_cl"/>
    <property type="match status" value="1"/>
</dbReference>
<dbReference type="InterPro" id="IPR047565">
    <property type="entry name" value="Alpha-macroglob_thiol-ester_cl"/>
</dbReference>
<evidence type="ECO:0000256" key="3">
    <source>
        <dbReference type="PROSITE-ProRule" id="PRU01360"/>
    </source>
</evidence>
<name>A0A163CLA4_9FLAO</name>
<dbReference type="NCBIfam" id="TIGR04057">
    <property type="entry name" value="SusC_RagA_signa"/>
    <property type="match status" value="1"/>
</dbReference>
<keyword evidence="3 4" id="KW-0812">Transmembrane</keyword>
<dbReference type="InterPro" id="IPR039426">
    <property type="entry name" value="TonB-dep_rcpt-like"/>
</dbReference>
<dbReference type="InterPro" id="IPR050473">
    <property type="entry name" value="A2M/Complement_sys"/>
</dbReference>
<dbReference type="Pfam" id="PF00207">
    <property type="entry name" value="A2M"/>
    <property type="match status" value="1"/>
</dbReference>
<dbReference type="PROSITE" id="PS52016">
    <property type="entry name" value="TONB_DEPENDENT_REC_3"/>
    <property type="match status" value="1"/>
</dbReference>
<keyword evidence="3" id="KW-0813">Transport</keyword>
<dbReference type="Gene3D" id="1.50.10.20">
    <property type="match status" value="1"/>
</dbReference>
<dbReference type="EMBL" id="LQRT01000002">
    <property type="protein sequence ID" value="KZS42531.1"/>
    <property type="molecule type" value="Genomic_DNA"/>
</dbReference>
<evidence type="ECO:0000259" key="5">
    <source>
        <dbReference type="SMART" id="SM01360"/>
    </source>
</evidence>
<dbReference type="InterPro" id="IPR037066">
    <property type="entry name" value="Plug_dom_sf"/>
</dbReference>
<accession>A0A163CLA4</accession>
<evidence type="ECO:0000256" key="1">
    <source>
        <dbReference type="ARBA" id="ARBA00022729"/>
    </source>
</evidence>
<dbReference type="STRING" id="1642818.AWE51_03560"/>
<keyword evidence="2" id="KW-0882">Thioester bond</keyword>
<dbReference type="Gene3D" id="2.60.40.1930">
    <property type="match status" value="1"/>
</dbReference>
<evidence type="ECO:0000313" key="7">
    <source>
        <dbReference type="Proteomes" id="UP000076715"/>
    </source>
</evidence>
<protein>
    <recommendedName>
        <fullName evidence="5">Alpha-2-macroglobulin domain-containing protein</fullName>
    </recommendedName>
</protein>
<comment type="similarity">
    <text evidence="3">Belongs to the TonB-dependent receptor family.</text>
</comment>
<evidence type="ECO:0000256" key="4">
    <source>
        <dbReference type="SAM" id="Phobius"/>
    </source>
</evidence>
<dbReference type="CDD" id="cd02891">
    <property type="entry name" value="A2M_like"/>
    <property type="match status" value="1"/>
</dbReference>
<dbReference type="PANTHER" id="PTHR11412:SF136">
    <property type="entry name" value="CD109 ANTIGEN"/>
    <property type="match status" value="1"/>
</dbReference>
<dbReference type="Gene3D" id="2.60.40.690">
    <property type="entry name" value="Alpha-macroglobulin, receptor-binding domain"/>
    <property type="match status" value="1"/>
</dbReference>
<reference evidence="6 7" key="1">
    <citation type="submission" date="2016-01" db="EMBL/GenBank/DDBJ databases">
        <title>The draft genome sequence of Aquimarina sp. RZW4-3-2.</title>
        <authorList>
            <person name="Wang Y."/>
        </authorList>
    </citation>
    <scope>NUCLEOTIDE SEQUENCE [LARGE SCALE GENOMIC DNA]</scope>
    <source>
        <strain evidence="6 7">RZW4-3-2</strain>
    </source>
</reference>
<dbReference type="Proteomes" id="UP000076715">
    <property type="component" value="Unassembled WGS sequence"/>
</dbReference>
<dbReference type="InterPro" id="IPR012910">
    <property type="entry name" value="Plug_dom"/>
</dbReference>
<dbReference type="Gene3D" id="2.170.130.10">
    <property type="entry name" value="TonB-dependent receptor, plug domain"/>
    <property type="match status" value="1"/>
</dbReference>
<dbReference type="SUPFAM" id="SSF48239">
    <property type="entry name" value="Terpenoid cyclases/Protein prenyltransferases"/>
    <property type="match status" value="1"/>
</dbReference>
<keyword evidence="3" id="KW-1134">Transmembrane beta strand</keyword>
<dbReference type="InterPro" id="IPR008930">
    <property type="entry name" value="Terpenoid_cyclase/PrenylTrfase"/>
</dbReference>
<dbReference type="GO" id="GO:0004866">
    <property type="term" value="F:endopeptidase inhibitor activity"/>
    <property type="evidence" value="ECO:0007669"/>
    <property type="project" value="InterPro"/>
</dbReference>
<dbReference type="InterPro" id="IPR011626">
    <property type="entry name" value="Alpha-macroglobulin_TED"/>
</dbReference>